<organism evidence="5 6">
    <name type="scientific">Calycina marina</name>
    <dbReference type="NCBI Taxonomy" id="1763456"/>
    <lineage>
        <taxon>Eukaryota</taxon>
        <taxon>Fungi</taxon>
        <taxon>Dikarya</taxon>
        <taxon>Ascomycota</taxon>
        <taxon>Pezizomycotina</taxon>
        <taxon>Leotiomycetes</taxon>
        <taxon>Helotiales</taxon>
        <taxon>Pezizellaceae</taxon>
        <taxon>Calycina</taxon>
    </lineage>
</organism>
<dbReference type="Proteomes" id="UP000887226">
    <property type="component" value="Unassembled WGS sequence"/>
</dbReference>
<proteinExistence type="predicted"/>
<keyword evidence="1" id="KW-0479">Metal-binding</keyword>
<evidence type="ECO:0000313" key="5">
    <source>
        <dbReference type="EMBL" id="KAG9243107.1"/>
    </source>
</evidence>
<evidence type="ECO:0000313" key="6">
    <source>
        <dbReference type="Proteomes" id="UP000887226"/>
    </source>
</evidence>
<reference evidence="5" key="1">
    <citation type="journal article" date="2021" name="IMA Fungus">
        <title>Genomic characterization of three marine fungi, including Emericellopsis atlantica sp. nov. with signatures of a generalist lifestyle and marine biomass degradation.</title>
        <authorList>
            <person name="Hagestad O.C."/>
            <person name="Hou L."/>
            <person name="Andersen J.H."/>
            <person name="Hansen E.H."/>
            <person name="Altermark B."/>
            <person name="Li C."/>
            <person name="Kuhnert E."/>
            <person name="Cox R.J."/>
            <person name="Crous P.W."/>
            <person name="Spatafora J.W."/>
            <person name="Lail K."/>
            <person name="Amirebrahimi M."/>
            <person name="Lipzen A."/>
            <person name="Pangilinan J."/>
            <person name="Andreopoulos W."/>
            <person name="Hayes R.D."/>
            <person name="Ng V."/>
            <person name="Grigoriev I.V."/>
            <person name="Jackson S.A."/>
            <person name="Sutton T.D.S."/>
            <person name="Dobson A.D.W."/>
            <person name="Rama T."/>
        </authorList>
    </citation>
    <scope>NUCLEOTIDE SEQUENCE</scope>
    <source>
        <strain evidence="5">TRa3180A</strain>
    </source>
</reference>
<evidence type="ECO:0000256" key="2">
    <source>
        <dbReference type="ARBA" id="ARBA00022771"/>
    </source>
</evidence>
<dbReference type="InterPro" id="IPR027377">
    <property type="entry name" value="ZAR1/RTP1-5-like_Znf-3CxxC"/>
</dbReference>
<dbReference type="GO" id="GO:0008270">
    <property type="term" value="F:zinc ion binding"/>
    <property type="evidence" value="ECO:0007669"/>
    <property type="project" value="UniProtKB-KW"/>
</dbReference>
<evidence type="ECO:0000256" key="3">
    <source>
        <dbReference type="ARBA" id="ARBA00022833"/>
    </source>
</evidence>
<dbReference type="EMBL" id="MU254005">
    <property type="protein sequence ID" value="KAG9243107.1"/>
    <property type="molecule type" value="Genomic_DNA"/>
</dbReference>
<evidence type="ECO:0000259" key="4">
    <source>
        <dbReference type="SMART" id="SM01328"/>
    </source>
</evidence>
<sequence>MTPTNKPAPRNAQRRAWSMFSSKHDEVSRLLEDHNLHFTFHPSDEDINVTEAYDTCIMGRFRCHNNACASKGWGSKKIAMTVRMYPGNQYNARVYFQRCKDCNRPSKPTLDGSYAERVAYRLKKWSGIEQEVPDFSRESKAPHESLLCEGCRAGHCAEDRKVFVEQWEVVTWLGYFG</sequence>
<dbReference type="Pfam" id="PF13695">
    <property type="entry name" value="Zn_ribbon_3CxxC"/>
    <property type="match status" value="1"/>
</dbReference>
<dbReference type="SMART" id="SM01328">
    <property type="entry name" value="zf-3CxxC"/>
    <property type="match status" value="1"/>
</dbReference>
<gene>
    <name evidence="5" type="ORF">BJ878DRAFT_535439</name>
</gene>
<keyword evidence="6" id="KW-1185">Reference proteome</keyword>
<dbReference type="OrthoDB" id="8121437at2759"/>
<feature type="domain" description="3CxxC-type" evidence="4">
    <location>
        <begin position="56"/>
        <end position="154"/>
    </location>
</feature>
<dbReference type="AlphaFoldDB" id="A0A9P7Z111"/>
<protein>
    <submittedName>
        <fullName evidence="5">Zinc-binding domain-containing protein</fullName>
    </submittedName>
</protein>
<keyword evidence="3" id="KW-0862">Zinc</keyword>
<evidence type="ECO:0000256" key="1">
    <source>
        <dbReference type="ARBA" id="ARBA00022723"/>
    </source>
</evidence>
<comment type="caution">
    <text evidence="5">The sequence shown here is derived from an EMBL/GenBank/DDBJ whole genome shotgun (WGS) entry which is preliminary data.</text>
</comment>
<name>A0A9P7Z111_9HELO</name>
<keyword evidence="2" id="KW-0863">Zinc-finger</keyword>
<accession>A0A9P7Z111</accession>